<dbReference type="NCBIfam" id="NF002870">
    <property type="entry name" value="PRK03188.1"/>
    <property type="match status" value="1"/>
</dbReference>
<keyword evidence="4 9" id="KW-0808">Transferase</keyword>
<organism evidence="12 13">
    <name type="scientific">Nocardioides vastitatis</name>
    <dbReference type="NCBI Taxonomy" id="2568655"/>
    <lineage>
        <taxon>Bacteria</taxon>
        <taxon>Bacillati</taxon>
        <taxon>Actinomycetota</taxon>
        <taxon>Actinomycetes</taxon>
        <taxon>Propionibacteriales</taxon>
        <taxon>Nocardioidaceae</taxon>
        <taxon>Nocardioides</taxon>
    </lineage>
</organism>
<feature type="domain" description="GHMP kinase C-terminal" evidence="11">
    <location>
        <begin position="210"/>
        <end position="286"/>
    </location>
</feature>
<evidence type="ECO:0000259" key="10">
    <source>
        <dbReference type="Pfam" id="PF00288"/>
    </source>
</evidence>
<dbReference type="PANTHER" id="PTHR43527:SF2">
    <property type="entry name" value="4-DIPHOSPHOCYTIDYL-2-C-METHYL-D-ERYTHRITOL KINASE, CHLOROPLASTIC"/>
    <property type="match status" value="1"/>
</dbReference>
<dbReference type="InterPro" id="IPR006204">
    <property type="entry name" value="GHMP_kinase_N_dom"/>
</dbReference>
<dbReference type="EC" id="2.7.1.148" evidence="2 9"/>
<evidence type="ECO:0000256" key="9">
    <source>
        <dbReference type="HAMAP-Rule" id="MF_00061"/>
    </source>
</evidence>
<evidence type="ECO:0000256" key="2">
    <source>
        <dbReference type="ARBA" id="ARBA00012052"/>
    </source>
</evidence>
<dbReference type="Pfam" id="PF00288">
    <property type="entry name" value="GHMP_kinases_N"/>
    <property type="match status" value="1"/>
</dbReference>
<dbReference type="EMBL" id="JBHSNS010000002">
    <property type="protein sequence ID" value="MFC5728550.1"/>
    <property type="molecule type" value="Genomic_DNA"/>
</dbReference>
<evidence type="ECO:0000256" key="6">
    <source>
        <dbReference type="ARBA" id="ARBA00022777"/>
    </source>
</evidence>
<dbReference type="Proteomes" id="UP001596072">
    <property type="component" value="Unassembled WGS sequence"/>
</dbReference>
<dbReference type="NCBIfam" id="TIGR00154">
    <property type="entry name" value="ispE"/>
    <property type="match status" value="1"/>
</dbReference>
<evidence type="ECO:0000256" key="5">
    <source>
        <dbReference type="ARBA" id="ARBA00022741"/>
    </source>
</evidence>
<dbReference type="SUPFAM" id="SSF54211">
    <property type="entry name" value="Ribosomal protein S5 domain 2-like"/>
    <property type="match status" value="1"/>
</dbReference>
<keyword evidence="7 9" id="KW-0067">ATP-binding</keyword>
<evidence type="ECO:0000259" key="11">
    <source>
        <dbReference type="Pfam" id="PF08544"/>
    </source>
</evidence>
<keyword evidence="9" id="KW-0414">Isoprene biosynthesis</keyword>
<evidence type="ECO:0000256" key="8">
    <source>
        <dbReference type="ARBA" id="ARBA00032554"/>
    </source>
</evidence>
<evidence type="ECO:0000313" key="12">
    <source>
        <dbReference type="EMBL" id="MFC5728550.1"/>
    </source>
</evidence>
<proteinExistence type="inferred from homology"/>
<dbReference type="HAMAP" id="MF_00061">
    <property type="entry name" value="IspE"/>
    <property type="match status" value="1"/>
</dbReference>
<comment type="similarity">
    <text evidence="1 9">Belongs to the GHMP kinase family. IspE subfamily.</text>
</comment>
<evidence type="ECO:0000256" key="1">
    <source>
        <dbReference type="ARBA" id="ARBA00009684"/>
    </source>
</evidence>
<dbReference type="Gene3D" id="3.30.230.10">
    <property type="match status" value="1"/>
</dbReference>
<sequence length="305" mass="31697">MSEAKLGPAPRVTVRAPAKINLHLGVGRPRPDGMHPLSTVYQAVGLYDDITVTDAPDWSVGLTAAVDGVPLDDTNIAIRAGRALVKHHGISAAARITIAKCIPVMGGMAGGSADAAATLLALDRLWDLQTPDEELLQLASTLGSDVPFALLGGTAMGTGHGQLVSAVTDRTSVWWVVVLSDDGLSTPAVYRHFDELSPDAPNEPPVPEELLEALAEGYADEVGDLLSNDLWEAARDLRPDLVDVETKLRTMGADGVLLSGSGPTLLMLHDNVDAARSAAAEVAALGYRCALAPGPVAGAHVVTYA</sequence>
<dbReference type="InterPro" id="IPR036554">
    <property type="entry name" value="GHMP_kinase_C_sf"/>
</dbReference>
<evidence type="ECO:0000256" key="4">
    <source>
        <dbReference type="ARBA" id="ARBA00022679"/>
    </source>
</evidence>
<name>A0ABW0ZJ83_9ACTN</name>
<protein>
    <recommendedName>
        <fullName evidence="3 9">4-diphosphocytidyl-2-C-methyl-D-erythritol kinase</fullName>
        <shortName evidence="9">CMK</shortName>
        <ecNumber evidence="2 9">2.7.1.148</ecNumber>
    </recommendedName>
    <alternativeName>
        <fullName evidence="8 9">4-(cytidine-5'-diphospho)-2-C-methyl-D-erythritol kinase</fullName>
    </alternativeName>
</protein>
<dbReference type="InterPro" id="IPR004424">
    <property type="entry name" value="IspE"/>
</dbReference>
<evidence type="ECO:0000256" key="7">
    <source>
        <dbReference type="ARBA" id="ARBA00022840"/>
    </source>
</evidence>
<feature type="domain" description="GHMP kinase N-terminal" evidence="10">
    <location>
        <begin position="75"/>
        <end position="153"/>
    </location>
</feature>
<dbReference type="PIRSF" id="PIRSF010376">
    <property type="entry name" value="IspE"/>
    <property type="match status" value="1"/>
</dbReference>
<comment type="function">
    <text evidence="9">Catalyzes the phosphorylation of the position 2 hydroxy group of 4-diphosphocytidyl-2C-methyl-D-erythritol.</text>
</comment>
<evidence type="ECO:0000313" key="13">
    <source>
        <dbReference type="Proteomes" id="UP001596072"/>
    </source>
</evidence>
<accession>A0ABW0ZJ83</accession>
<comment type="pathway">
    <text evidence="9">Isoprenoid biosynthesis; isopentenyl diphosphate biosynthesis via DXP pathway; isopentenyl diphosphate from 1-deoxy-D-xylulose 5-phosphate: step 3/6.</text>
</comment>
<dbReference type="Pfam" id="PF08544">
    <property type="entry name" value="GHMP_kinases_C"/>
    <property type="match status" value="1"/>
</dbReference>
<dbReference type="RefSeq" id="WP_136436744.1">
    <property type="nucleotide sequence ID" value="NZ_JBHSNS010000002.1"/>
</dbReference>
<keyword evidence="6 9" id="KW-0418">Kinase</keyword>
<feature type="active site" evidence="9">
    <location>
        <position position="145"/>
    </location>
</feature>
<comment type="catalytic activity">
    <reaction evidence="9">
        <text>4-CDP-2-C-methyl-D-erythritol + ATP = 4-CDP-2-C-methyl-D-erythritol 2-phosphate + ADP + H(+)</text>
        <dbReference type="Rhea" id="RHEA:18437"/>
        <dbReference type="ChEBI" id="CHEBI:15378"/>
        <dbReference type="ChEBI" id="CHEBI:30616"/>
        <dbReference type="ChEBI" id="CHEBI:57823"/>
        <dbReference type="ChEBI" id="CHEBI:57919"/>
        <dbReference type="ChEBI" id="CHEBI:456216"/>
        <dbReference type="EC" id="2.7.1.148"/>
    </reaction>
</comment>
<reference evidence="13" key="1">
    <citation type="journal article" date="2019" name="Int. J. Syst. Evol. Microbiol.">
        <title>The Global Catalogue of Microorganisms (GCM) 10K type strain sequencing project: providing services to taxonomists for standard genome sequencing and annotation.</title>
        <authorList>
            <consortium name="The Broad Institute Genomics Platform"/>
            <consortium name="The Broad Institute Genome Sequencing Center for Infectious Disease"/>
            <person name="Wu L."/>
            <person name="Ma J."/>
        </authorList>
    </citation>
    <scope>NUCLEOTIDE SEQUENCE [LARGE SCALE GENOMIC DNA]</scope>
    <source>
        <strain evidence="13">YIM 94188</strain>
    </source>
</reference>
<keyword evidence="5 9" id="KW-0547">Nucleotide-binding</keyword>
<dbReference type="InterPro" id="IPR020568">
    <property type="entry name" value="Ribosomal_Su5_D2-typ_SF"/>
</dbReference>
<feature type="active site" evidence="9">
    <location>
        <position position="19"/>
    </location>
</feature>
<gene>
    <name evidence="9" type="primary">ispE</name>
    <name evidence="12" type="ORF">ACFPQB_06440</name>
</gene>
<dbReference type="SUPFAM" id="SSF55060">
    <property type="entry name" value="GHMP Kinase, C-terminal domain"/>
    <property type="match status" value="1"/>
</dbReference>
<keyword evidence="13" id="KW-1185">Reference proteome</keyword>
<dbReference type="InterPro" id="IPR014721">
    <property type="entry name" value="Ribsml_uS5_D2-typ_fold_subgr"/>
</dbReference>
<dbReference type="InterPro" id="IPR013750">
    <property type="entry name" value="GHMP_kinase_C_dom"/>
</dbReference>
<dbReference type="PANTHER" id="PTHR43527">
    <property type="entry name" value="4-DIPHOSPHOCYTIDYL-2-C-METHYL-D-ERYTHRITOL KINASE, CHLOROPLASTIC"/>
    <property type="match status" value="1"/>
</dbReference>
<feature type="binding site" evidence="9">
    <location>
        <begin position="103"/>
        <end position="113"/>
    </location>
    <ligand>
        <name>ATP</name>
        <dbReference type="ChEBI" id="CHEBI:30616"/>
    </ligand>
</feature>
<comment type="caution">
    <text evidence="12">The sequence shown here is derived from an EMBL/GenBank/DDBJ whole genome shotgun (WGS) entry which is preliminary data.</text>
</comment>
<evidence type="ECO:0000256" key="3">
    <source>
        <dbReference type="ARBA" id="ARBA00017473"/>
    </source>
</evidence>
<dbReference type="GO" id="GO:0050515">
    <property type="term" value="F:4-(cytidine 5'-diphospho)-2-C-methyl-D-erythritol kinase activity"/>
    <property type="evidence" value="ECO:0007669"/>
    <property type="project" value="UniProtKB-EC"/>
</dbReference>
<dbReference type="Gene3D" id="3.30.70.890">
    <property type="entry name" value="GHMP kinase, C-terminal domain"/>
    <property type="match status" value="1"/>
</dbReference>